<name>A0A8B3FVW2_9ACTN</name>
<dbReference type="NCBIfam" id="TIGR01549">
    <property type="entry name" value="HAD-SF-IA-v1"/>
    <property type="match status" value="1"/>
</dbReference>
<dbReference type="Gene3D" id="3.40.50.1000">
    <property type="entry name" value="HAD superfamily/HAD-like"/>
    <property type="match status" value="1"/>
</dbReference>
<dbReference type="SFLD" id="SFLDG01129">
    <property type="entry name" value="C1.5:_HAD__Beta-PGM__Phosphata"/>
    <property type="match status" value="1"/>
</dbReference>
<reference evidence="2 3" key="1">
    <citation type="submission" date="2018-10" db="EMBL/GenBank/DDBJ databases">
        <title>Propionibacterium australiense Genome Sequencing and Assembly.</title>
        <authorList>
            <person name="Bernier A.-M."/>
            <person name="Bernard K."/>
        </authorList>
    </citation>
    <scope>NUCLEOTIDE SEQUENCE [LARGE SCALE GENOMIC DNA]</scope>
    <source>
        <strain evidence="2 3">NML98A078</strain>
    </source>
</reference>
<dbReference type="InterPro" id="IPR036412">
    <property type="entry name" value="HAD-like_sf"/>
</dbReference>
<protein>
    <submittedName>
        <fullName evidence="2">HAD family hydrolase</fullName>
    </submittedName>
</protein>
<dbReference type="Pfam" id="PF00702">
    <property type="entry name" value="Hydrolase"/>
    <property type="match status" value="1"/>
</dbReference>
<dbReference type="PANTHER" id="PTHR43316:SF3">
    <property type="entry name" value="HALOACID DEHALOGENASE, TYPE II (AFU_ORTHOLOGUE AFUA_2G07750)-RELATED"/>
    <property type="match status" value="1"/>
</dbReference>
<dbReference type="PRINTS" id="PR00413">
    <property type="entry name" value="HADHALOGNASE"/>
</dbReference>
<keyword evidence="1 2" id="KW-0378">Hydrolase</keyword>
<dbReference type="PANTHER" id="PTHR43316">
    <property type="entry name" value="HYDROLASE, HALOACID DELAHOGENASE-RELATED"/>
    <property type="match status" value="1"/>
</dbReference>
<accession>A0A8B3FVW2</accession>
<organism evidence="2 3">
    <name type="scientific">Propionibacterium australiense</name>
    <dbReference type="NCBI Taxonomy" id="119981"/>
    <lineage>
        <taxon>Bacteria</taxon>
        <taxon>Bacillati</taxon>
        <taxon>Actinomycetota</taxon>
        <taxon>Actinomycetes</taxon>
        <taxon>Propionibacteriales</taxon>
        <taxon>Propionibacteriaceae</taxon>
        <taxon>Propionibacterium</taxon>
    </lineage>
</organism>
<dbReference type="Proteomes" id="UP000279336">
    <property type="component" value="Unassembled WGS sequence"/>
</dbReference>
<sequence>MLRVAALVLDMDDTINKTGRAMRAGLRQATNALWPRLDEQDRSRRIEDYVADSAGWFDRFTRGEIDFETMRRGRLTDLAAGLGERIDDERLRHFELIYRRAFAEACTPWPDALGLIDRADAAGIPVAVLSNSAQQMTVMKVRRLGLEGRFAGVFSSDQLGVGKPDPAAYRAVCARLGSAPALVGYVDDHLRDARGASRVGMQSFWLDRAGRGQASADQPAVVSLDQLLLEPAGT</sequence>
<dbReference type="InterPro" id="IPR006439">
    <property type="entry name" value="HAD-SF_hydro_IA"/>
</dbReference>
<dbReference type="SUPFAM" id="SSF56784">
    <property type="entry name" value="HAD-like"/>
    <property type="match status" value="1"/>
</dbReference>
<dbReference type="InterPro" id="IPR023214">
    <property type="entry name" value="HAD_sf"/>
</dbReference>
<evidence type="ECO:0000256" key="1">
    <source>
        <dbReference type="ARBA" id="ARBA00022801"/>
    </source>
</evidence>
<dbReference type="GO" id="GO:0016787">
    <property type="term" value="F:hydrolase activity"/>
    <property type="evidence" value="ECO:0007669"/>
    <property type="project" value="UniProtKB-KW"/>
</dbReference>
<proteinExistence type="predicted"/>
<comment type="caution">
    <text evidence="2">The sequence shown here is derived from an EMBL/GenBank/DDBJ whole genome shotgun (WGS) entry which is preliminary data.</text>
</comment>
<evidence type="ECO:0000313" key="2">
    <source>
        <dbReference type="EMBL" id="RLP13024.1"/>
    </source>
</evidence>
<dbReference type="NCBIfam" id="TIGR01509">
    <property type="entry name" value="HAD-SF-IA-v3"/>
    <property type="match status" value="1"/>
</dbReference>
<dbReference type="AlphaFoldDB" id="A0A8B3FVW2"/>
<dbReference type="EMBL" id="RCIW01000001">
    <property type="protein sequence ID" value="RLP13024.1"/>
    <property type="molecule type" value="Genomic_DNA"/>
</dbReference>
<dbReference type="InterPro" id="IPR051540">
    <property type="entry name" value="S-2-haloacid_dehalogenase"/>
</dbReference>
<dbReference type="SFLD" id="SFLDS00003">
    <property type="entry name" value="Haloacid_Dehalogenase"/>
    <property type="match status" value="1"/>
</dbReference>
<gene>
    <name evidence="2" type="ORF">D7U36_00940</name>
</gene>
<evidence type="ECO:0000313" key="3">
    <source>
        <dbReference type="Proteomes" id="UP000279336"/>
    </source>
</evidence>